<feature type="transmembrane region" description="Helical" evidence="1">
    <location>
        <begin position="158"/>
        <end position="178"/>
    </location>
</feature>
<feature type="transmembrane region" description="Helical" evidence="1">
    <location>
        <begin position="28"/>
        <end position="48"/>
    </location>
</feature>
<dbReference type="EMBL" id="CP108090">
    <property type="protein sequence ID" value="WUQ10059.1"/>
    <property type="molecule type" value="Genomic_DNA"/>
</dbReference>
<keyword evidence="1" id="KW-0812">Transmembrane</keyword>
<dbReference type="RefSeq" id="WP_328959627.1">
    <property type="nucleotide sequence ID" value="NZ_CP108090.1"/>
</dbReference>
<reference evidence="4" key="1">
    <citation type="submission" date="2022-10" db="EMBL/GenBank/DDBJ databases">
        <title>The complete genomes of actinobacterial strains from the NBC collection.</title>
        <authorList>
            <person name="Joergensen T.S."/>
            <person name="Alvarez Arevalo M."/>
            <person name="Sterndorff E.B."/>
            <person name="Faurdal D."/>
            <person name="Vuksanovic O."/>
            <person name="Mourched A.-S."/>
            <person name="Charusanti P."/>
            <person name="Shaw S."/>
            <person name="Blin K."/>
            <person name="Weber T."/>
        </authorList>
    </citation>
    <scope>NUCLEOTIDE SEQUENCE</scope>
    <source>
        <strain evidence="4">NBC_00248</strain>
    </source>
</reference>
<evidence type="ECO:0000313" key="4">
    <source>
        <dbReference type="EMBL" id="WUQ17548.1"/>
    </source>
</evidence>
<evidence type="ECO:0000313" key="3">
    <source>
        <dbReference type="EMBL" id="WUQ10059.1"/>
    </source>
</evidence>
<evidence type="ECO:0000259" key="2">
    <source>
        <dbReference type="Pfam" id="PF00487"/>
    </source>
</evidence>
<dbReference type="InterPro" id="IPR012171">
    <property type="entry name" value="Fatty_acid_desaturase"/>
</dbReference>
<dbReference type="CDD" id="cd03506">
    <property type="entry name" value="Delta6-FADS-like"/>
    <property type="match status" value="1"/>
</dbReference>
<evidence type="ECO:0000256" key="1">
    <source>
        <dbReference type="SAM" id="Phobius"/>
    </source>
</evidence>
<organism evidence="4 5">
    <name type="scientific">Streptomyces virginiae</name>
    <name type="common">Streptomyces cinnamonensis</name>
    <dbReference type="NCBI Taxonomy" id="1961"/>
    <lineage>
        <taxon>Bacteria</taxon>
        <taxon>Bacillati</taxon>
        <taxon>Actinomycetota</taxon>
        <taxon>Actinomycetes</taxon>
        <taxon>Kitasatosporales</taxon>
        <taxon>Streptomycetaceae</taxon>
        <taxon>Streptomyces</taxon>
    </lineage>
</organism>
<gene>
    <name evidence="3" type="ORF">OG517_00495</name>
    <name evidence="4" type="ORF">OG517_42675</name>
</gene>
<feature type="transmembrane region" description="Helical" evidence="1">
    <location>
        <begin position="88"/>
        <end position="109"/>
    </location>
</feature>
<evidence type="ECO:0000313" key="5">
    <source>
        <dbReference type="Proteomes" id="UP001432039"/>
    </source>
</evidence>
<keyword evidence="1" id="KW-0472">Membrane</keyword>
<proteinExistence type="predicted"/>
<feature type="transmembrane region" description="Helical" evidence="1">
    <location>
        <begin position="190"/>
        <end position="208"/>
    </location>
</feature>
<feature type="transmembrane region" description="Helical" evidence="1">
    <location>
        <begin position="54"/>
        <end position="76"/>
    </location>
</feature>
<feature type="transmembrane region" description="Helical" evidence="1">
    <location>
        <begin position="214"/>
        <end position="233"/>
    </location>
</feature>
<feature type="domain" description="Fatty acid desaturase" evidence="2">
    <location>
        <begin position="54"/>
        <end position="312"/>
    </location>
</feature>
<accession>A0ABZ1TQ79</accession>
<dbReference type="EMBL" id="CP108090">
    <property type="protein sequence ID" value="WUQ17548.1"/>
    <property type="molecule type" value="Genomic_DNA"/>
</dbReference>
<dbReference type="Proteomes" id="UP001432039">
    <property type="component" value="Chromosome"/>
</dbReference>
<keyword evidence="5" id="KW-1185">Reference proteome</keyword>
<dbReference type="PANTHER" id="PTHR19353:SF19">
    <property type="entry name" value="DELTA(5) FATTY ACID DESATURASE C-RELATED"/>
    <property type="match status" value="1"/>
</dbReference>
<dbReference type="PIRSF" id="PIRSF015921">
    <property type="entry name" value="FA_sphinglp_des"/>
    <property type="match status" value="1"/>
</dbReference>
<dbReference type="PANTHER" id="PTHR19353">
    <property type="entry name" value="FATTY ACID DESATURASE 2"/>
    <property type="match status" value="1"/>
</dbReference>
<sequence length="340" mass="37924">MTTAPAHVSFAPLQAAVREAGLLRPRTGYYTLKFAANTALLAAAWALFGRLGDSWWQVAAAVLLAFAYGQTGLLGHDVGHAQVTRDRRAMTALGLVHGNLLLGFSYGWWMSHHTRHHNHPNHLDHDPDILRRVVAFSPRQAEGVSRLRALVIRHQAPLFFPLLNLEAVGLRVGSVIAIRRGIVRHPRTESLLLALHAVLYTTAVLCVLDPIRALVFVAVHQGLFGVYLGCVFAPNHKGMPVRHGDTEPDWLSRQVLTSRNIRSSRLHDFLFGGLNYQIEHHLFPTVPRPNLRRCRPLTMAHCAAAGLPYHEVSATRSYIEVLAHLRQVTDQVRRNAPRRG</sequence>
<protein>
    <submittedName>
        <fullName evidence="4">Acyl-CoA desaturase</fullName>
    </submittedName>
</protein>
<dbReference type="InterPro" id="IPR005804">
    <property type="entry name" value="FA_desaturase_dom"/>
</dbReference>
<name>A0ABZ1TQ79_STRVG</name>
<dbReference type="Pfam" id="PF00487">
    <property type="entry name" value="FA_desaturase"/>
    <property type="match status" value="1"/>
</dbReference>
<keyword evidence="1" id="KW-1133">Transmembrane helix</keyword>